<dbReference type="InterPro" id="IPR007742">
    <property type="entry name" value="NosD_dom"/>
</dbReference>
<organism evidence="3 4">
    <name type="scientific">Aquimarina atlantica</name>
    <dbReference type="NCBI Taxonomy" id="1317122"/>
    <lineage>
        <taxon>Bacteria</taxon>
        <taxon>Pseudomonadati</taxon>
        <taxon>Bacteroidota</taxon>
        <taxon>Flavobacteriia</taxon>
        <taxon>Flavobacteriales</taxon>
        <taxon>Flavobacteriaceae</taxon>
        <taxon>Aquimarina</taxon>
    </lineage>
</organism>
<evidence type="ECO:0000256" key="1">
    <source>
        <dbReference type="SAM" id="MobiDB-lite"/>
    </source>
</evidence>
<feature type="region of interest" description="Disordered" evidence="1">
    <location>
        <begin position="16"/>
        <end position="37"/>
    </location>
</feature>
<sequence length="660" mass="71351">MSCIAISCSKESVDDVAPVVGEETPDETPPTPDAPPNVVTTPCDFDLSTVAANSTIIFNCVLDLKGETITLPANVKFEFDGGDVKNGKLIFAGGTIAGELLSSSIEIEGDVKLKEPTFKFFASRWEGIVEGRTTAEKALKNTGELERLLNFTKSLGATTFEIGKFDAYFDITSVTSTTTNQNFYPSREAINIPSDFHLKMLPNTDDPNSPKTILRVFPTDRLKGGFILAFREVSNAKVSGGILDGKRDEQIYSDGFDTKERGTHLFACHSANNCVIDGVKFIDGSFGAVNIASIGFTFQPHYDPTHDITIKNCTFDNNRRMSMSITDGYNIFVENNTFLNTGLDSQHINGGVVGYAINIEATRTRDASGNLILYEKAHKIFIRNNKERGSRVGGFTISIGEEVTIEGNDMENKIVYSATSNSKIRNNTFVATEKSKTTPAILAAGTGETVFNNEISGNNISGYGVAIAAYYGEVDIFGNQIINNSSGIQLKEIEKKTNIYGNLIKSSSASSRGISIQSTYANNVSIHSHNTATSYIDVKANHLYFVAVNQEAGQENYGINVHDNTFTSSASVVFSKSKGVTYNNNTTNGPVLLVDASKVDLSSNDISSADYHGIALSGVNTAIKTSLNKISFPAGTRFECINIDAATNPSEVTLDRNDCN</sequence>
<comment type="caution">
    <text evidence="3">The sequence shown here is derived from an EMBL/GenBank/DDBJ whole genome shotgun (WGS) entry which is preliminary data.</text>
</comment>
<accession>A0A023BZA8</accession>
<dbReference type="SUPFAM" id="SSF51126">
    <property type="entry name" value="Pectin lyase-like"/>
    <property type="match status" value="2"/>
</dbReference>
<dbReference type="SMART" id="SM00710">
    <property type="entry name" value="PbH1"/>
    <property type="match status" value="9"/>
</dbReference>
<feature type="domain" description="Periplasmic copper-binding protein NosD beta helix" evidence="2">
    <location>
        <begin position="364"/>
        <end position="523"/>
    </location>
</feature>
<dbReference type="Pfam" id="PF05048">
    <property type="entry name" value="NosD"/>
    <property type="match status" value="1"/>
</dbReference>
<dbReference type="Proteomes" id="UP000023541">
    <property type="component" value="Unassembled WGS sequence"/>
</dbReference>
<reference evidence="3 4" key="1">
    <citation type="submission" date="2014-04" db="EMBL/GenBank/DDBJ databases">
        <title>Aquimarina sp. 22II-S11-z7 Genome Sequencing.</title>
        <authorList>
            <person name="Lai Q."/>
        </authorList>
    </citation>
    <scope>NUCLEOTIDE SEQUENCE [LARGE SCALE GENOMIC DNA]</scope>
    <source>
        <strain evidence="3 4">22II-S11-z7</strain>
    </source>
</reference>
<dbReference type="InterPro" id="IPR011050">
    <property type="entry name" value="Pectin_lyase_fold/virulence"/>
</dbReference>
<dbReference type="Gene3D" id="2.160.20.10">
    <property type="entry name" value="Single-stranded right-handed beta-helix, Pectin lyase-like"/>
    <property type="match status" value="1"/>
</dbReference>
<dbReference type="EMBL" id="AQRA01000001">
    <property type="protein sequence ID" value="EZH75325.1"/>
    <property type="molecule type" value="Genomic_DNA"/>
</dbReference>
<dbReference type="InterPro" id="IPR006626">
    <property type="entry name" value="PbH1"/>
</dbReference>
<dbReference type="STRING" id="1317122.ATO12_00685"/>
<protein>
    <recommendedName>
        <fullName evidence="2">Periplasmic copper-binding protein NosD beta helix domain-containing protein</fullName>
    </recommendedName>
</protein>
<gene>
    <name evidence="3" type="ORF">ATO12_00685</name>
</gene>
<evidence type="ECO:0000259" key="2">
    <source>
        <dbReference type="Pfam" id="PF05048"/>
    </source>
</evidence>
<name>A0A023BZA8_9FLAO</name>
<proteinExistence type="predicted"/>
<keyword evidence="4" id="KW-1185">Reference proteome</keyword>
<dbReference type="InterPro" id="IPR012334">
    <property type="entry name" value="Pectin_lyas_fold"/>
</dbReference>
<dbReference type="AlphaFoldDB" id="A0A023BZA8"/>
<evidence type="ECO:0000313" key="3">
    <source>
        <dbReference type="EMBL" id="EZH75325.1"/>
    </source>
</evidence>
<evidence type="ECO:0000313" key="4">
    <source>
        <dbReference type="Proteomes" id="UP000023541"/>
    </source>
</evidence>
<dbReference type="eggNOG" id="COG5434">
    <property type="taxonomic scope" value="Bacteria"/>
</dbReference>